<keyword evidence="1" id="KW-0732">Signal</keyword>
<proteinExistence type="predicted"/>
<dbReference type="RefSeq" id="WP_151668060.1">
    <property type="nucleotide sequence ID" value="NZ_WBVO01000010.1"/>
</dbReference>
<protein>
    <recommendedName>
        <fullName evidence="4">Tfp pilus assembly protein, major pilin PilA</fullName>
    </recommendedName>
</protein>
<dbReference type="EMBL" id="WBVO01000010">
    <property type="protein sequence ID" value="KAB2807719.1"/>
    <property type="molecule type" value="Genomic_DNA"/>
</dbReference>
<comment type="caution">
    <text evidence="2">The sequence shown here is derived from an EMBL/GenBank/DDBJ whole genome shotgun (WGS) entry which is preliminary data.</text>
</comment>
<keyword evidence="3" id="KW-1185">Reference proteome</keyword>
<accession>A0A6N6RF66</accession>
<evidence type="ECO:0008006" key="4">
    <source>
        <dbReference type="Google" id="ProtNLM"/>
    </source>
</evidence>
<dbReference type="Proteomes" id="UP000468650">
    <property type="component" value="Unassembled WGS sequence"/>
</dbReference>
<reference evidence="2 3" key="1">
    <citation type="submission" date="2019-09" db="EMBL/GenBank/DDBJ databases">
        <title>Genomes of family Cryomorphaceae.</title>
        <authorList>
            <person name="Bowman J.P."/>
        </authorList>
    </citation>
    <scope>NUCLEOTIDE SEQUENCE [LARGE SCALE GENOMIC DNA]</scope>
    <source>
        <strain evidence="2 3">LMG 25704</strain>
    </source>
</reference>
<feature type="chain" id="PRO_5026780586" description="Tfp pilus assembly protein, major pilin PilA" evidence="1">
    <location>
        <begin position="30"/>
        <end position="187"/>
    </location>
</feature>
<dbReference type="PROSITE" id="PS51257">
    <property type="entry name" value="PROKAR_LIPOPROTEIN"/>
    <property type="match status" value="1"/>
</dbReference>
<organism evidence="2 3">
    <name type="scientific">Phaeocystidibacter luteus</name>
    <dbReference type="NCBI Taxonomy" id="911197"/>
    <lineage>
        <taxon>Bacteria</taxon>
        <taxon>Pseudomonadati</taxon>
        <taxon>Bacteroidota</taxon>
        <taxon>Flavobacteriia</taxon>
        <taxon>Flavobacteriales</taxon>
        <taxon>Phaeocystidibacteraceae</taxon>
        <taxon>Phaeocystidibacter</taxon>
    </lineage>
</organism>
<dbReference type="OrthoDB" id="1151021at2"/>
<evidence type="ECO:0000313" key="3">
    <source>
        <dbReference type="Proteomes" id="UP000468650"/>
    </source>
</evidence>
<feature type="signal peptide" evidence="1">
    <location>
        <begin position="1"/>
        <end position="29"/>
    </location>
</feature>
<sequence length="187" mass="20959">MLRSTILRSSVTLLFASTTLLLTSSCAKSGDQVITHENGFSLTIPASMRESSDLNEDASLQYENMFDDIYVIVIEDTKEEMEAALSENDLLDLYPNTLEGFTDLISESLVSSLSNVNQSPILDTTINSLDARIMTISGTYLDIDGYYYLGLFEGSDRYYQVMTWTSLDNKAEHTAKMKNMVYSMTEI</sequence>
<name>A0A6N6RF66_9FLAO</name>
<evidence type="ECO:0000256" key="1">
    <source>
        <dbReference type="SAM" id="SignalP"/>
    </source>
</evidence>
<evidence type="ECO:0000313" key="2">
    <source>
        <dbReference type="EMBL" id="KAB2807719.1"/>
    </source>
</evidence>
<gene>
    <name evidence="2" type="ORF">F8C67_11810</name>
</gene>
<dbReference type="AlphaFoldDB" id="A0A6N6RF66"/>